<keyword evidence="2" id="KW-0732">Signal</keyword>
<name>A0A840S844_9BURK</name>
<evidence type="ECO:0000256" key="1">
    <source>
        <dbReference type="SAM" id="Phobius"/>
    </source>
</evidence>
<reference evidence="4 5" key="1">
    <citation type="submission" date="2020-08" db="EMBL/GenBank/DDBJ databases">
        <title>Genomic Encyclopedia of Type Strains, Phase IV (KMG-IV): sequencing the most valuable type-strain genomes for metagenomic binning, comparative biology and taxonomic classification.</title>
        <authorList>
            <person name="Goeker M."/>
        </authorList>
    </citation>
    <scope>NUCLEOTIDE SEQUENCE [LARGE SCALE GENOMIC DNA]</scope>
    <source>
        <strain evidence="4 5">DSM 23958</strain>
    </source>
</reference>
<evidence type="ECO:0000256" key="2">
    <source>
        <dbReference type="SAM" id="SignalP"/>
    </source>
</evidence>
<organism evidence="4 5">
    <name type="scientific">Inhella inkyongensis</name>
    <dbReference type="NCBI Taxonomy" id="392593"/>
    <lineage>
        <taxon>Bacteria</taxon>
        <taxon>Pseudomonadati</taxon>
        <taxon>Pseudomonadota</taxon>
        <taxon>Betaproteobacteria</taxon>
        <taxon>Burkholderiales</taxon>
        <taxon>Sphaerotilaceae</taxon>
        <taxon>Inhella</taxon>
    </lineage>
</organism>
<keyword evidence="1" id="KW-1133">Transmembrane helix</keyword>
<dbReference type="Pfam" id="PF07589">
    <property type="entry name" value="PEP-CTERM"/>
    <property type="match status" value="1"/>
</dbReference>
<accession>A0A840S844</accession>
<dbReference type="OrthoDB" id="8898902at2"/>
<feature type="chain" id="PRO_5032985598" description="Ice-binding protein C-terminal domain-containing protein" evidence="2">
    <location>
        <begin position="22"/>
        <end position="203"/>
    </location>
</feature>
<dbReference type="EMBL" id="JACHHO010000002">
    <property type="protein sequence ID" value="MBB5204721.1"/>
    <property type="molecule type" value="Genomic_DNA"/>
</dbReference>
<proteinExistence type="predicted"/>
<evidence type="ECO:0000313" key="4">
    <source>
        <dbReference type="EMBL" id="MBB5204721.1"/>
    </source>
</evidence>
<feature type="signal peptide" evidence="2">
    <location>
        <begin position="1"/>
        <end position="21"/>
    </location>
</feature>
<feature type="domain" description="Ice-binding protein C-terminal" evidence="3">
    <location>
        <begin position="172"/>
        <end position="196"/>
    </location>
</feature>
<evidence type="ECO:0000259" key="3">
    <source>
        <dbReference type="Pfam" id="PF07589"/>
    </source>
</evidence>
<keyword evidence="5" id="KW-1185">Reference proteome</keyword>
<feature type="transmembrane region" description="Helical" evidence="1">
    <location>
        <begin position="173"/>
        <end position="192"/>
    </location>
</feature>
<sequence length="203" mass="21170">MFKPQRILAAAALAVAASGQAAPITYTFTALGTGAAAGGTLTGTLVIGAGATDSDASPTRGAYESGVTMSGSVSGGVQDGMSYMNESKRLMVDADSDDIFSFINLSDTWPVFQLFFSAAFGADPLKDDKPHIYLDDFAARHEIRFQMPGAKQYSYDISSWASSSLPPRDPHAVPLPGSMALAGLGLLGLAWAQGRRRGASLRA</sequence>
<evidence type="ECO:0000313" key="5">
    <source>
        <dbReference type="Proteomes" id="UP000554837"/>
    </source>
</evidence>
<comment type="caution">
    <text evidence="4">The sequence shown here is derived from an EMBL/GenBank/DDBJ whole genome shotgun (WGS) entry which is preliminary data.</text>
</comment>
<protein>
    <recommendedName>
        <fullName evidence="3">Ice-binding protein C-terminal domain-containing protein</fullName>
    </recommendedName>
</protein>
<dbReference type="Proteomes" id="UP000554837">
    <property type="component" value="Unassembled WGS sequence"/>
</dbReference>
<keyword evidence="1" id="KW-0472">Membrane</keyword>
<dbReference type="InterPro" id="IPR013424">
    <property type="entry name" value="Ice-binding_C"/>
</dbReference>
<dbReference type="AlphaFoldDB" id="A0A840S844"/>
<gene>
    <name evidence="4" type="ORF">HNQ51_002035</name>
</gene>
<keyword evidence="1" id="KW-0812">Transmembrane</keyword>
<dbReference type="RefSeq" id="WP_138855625.1">
    <property type="nucleotide sequence ID" value="NZ_CP040709.1"/>
</dbReference>